<feature type="domain" description="DM2" evidence="2">
    <location>
        <begin position="538"/>
        <end position="701"/>
    </location>
</feature>
<dbReference type="Pfam" id="PF26055">
    <property type="entry name" value="Mtase_EDM2"/>
    <property type="match status" value="1"/>
</dbReference>
<organism evidence="3 4">
    <name type="scientific">Ceratopteris richardii</name>
    <name type="common">Triangle waterfern</name>
    <dbReference type="NCBI Taxonomy" id="49495"/>
    <lineage>
        <taxon>Eukaryota</taxon>
        <taxon>Viridiplantae</taxon>
        <taxon>Streptophyta</taxon>
        <taxon>Embryophyta</taxon>
        <taxon>Tracheophyta</taxon>
        <taxon>Polypodiopsida</taxon>
        <taxon>Polypodiidae</taxon>
        <taxon>Polypodiales</taxon>
        <taxon>Pteridineae</taxon>
        <taxon>Pteridaceae</taxon>
        <taxon>Parkerioideae</taxon>
        <taxon>Ceratopteris</taxon>
    </lineage>
</organism>
<evidence type="ECO:0000313" key="4">
    <source>
        <dbReference type="Proteomes" id="UP000825935"/>
    </source>
</evidence>
<feature type="compositionally biased region" description="Polar residues" evidence="1">
    <location>
        <begin position="68"/>
        <end position="80"/>
    </location>
</feature>
<dbReference type="AlphaFoldDB" id="A0A8T2VLC4"/>
<gene>
    <name evidence="3" type="ORF">KP509_01G053100</name>
</gene>
<dbReference type="PANTHER" id="PTHR46235">
    <property type="entry name" value="PHD FINGER-CONTAINING PROTEIN DDB_G0268158"/>
    <property type="match status" value="1"/>
</dbReference>
<dbReference type="Proteomes" id="UP000825935">
    <property type="component" value="Chromosome 1"/>
</dbReference>
<dbReference type="OrthoDB" id="10448190at2759"/>
<reference evidence="3" key="1">
    <citation type="submission" date="2021-08" db="EMBL/GenBank/DDBJ databases">
        <title>WGS assembly of Ceratopteris richardii.</title>
        <authorList>
            <person name="Marchant D.B."/>
            <person name="Chen G."/>
            <person name="Jenkins J."/>
            <person name="Shu S."/>
            <person name="Leebens-Mack J."/>
            <person name="Grimwood J."/>
            <person name="Schmutz J."/>
            <person name="Soltis P."/>
            <person name="Soltis D."/>
            <person name="Chen Z.-H."/>
        </authorList>
    </citation>
    <scope>NUCLEOTIDE SEQUENCE</scope>
    <source>
        <strain evidence="3">Whitten #5841</strain>
        <tissue evidence="3">Leaf</tissue>
    </source>
</reference>
<feature type="region of interest" description="Disordered" evidence="1">
    <location>
        <begin position="68"/>
        <end position="90"/>
    </location>
</feature>
<protein>
    <recommendedName>
        <fullName evidence="2">DM2 domain-containing protein</fullName>
    </recommendedName>
</protein>
<feature type="region of interest" description="Disordered" evidence="1">
    <location>
        <begin position="365"/>
        <end position="386"/>
    </location>
</feature>
<accession>A0A8T2VLC4</accession>
<keyword evidence="4" id="KW-1185">Reference proteome</keyword>
<dbReference type="InterPro" id="IPR058939">
    <property type="entry name" value="Mtase_EDM2"/>
</dbReference>
<evidence type="ECO:0000313" key="3">
    <source>
        <dbReference type="EMBL" id="KAH7446375.1"/>
    </source>
</evidence>
<dbReference type="EMBL" id="CM035406">
    <property type="protein sequence ID" value="KAH7446375.1"/>
    <property type="molecule type" value="Genomic_DNA"/>
</dbReference>
<feature type="compositionally biased region" description="Basic and acidic residues" evidence="1">
    <location>
        <begin position="372"/>
        <end position="386"/>
    </location>
</feature>
<comment type="caution">
    <text evidence="3">The sequence shown here is derived from an EMBL/GenBank/DDBJ whole genome shotgun (WGS) entry which is preliminary data.</text>
</comment>
<dbReference type="OMA" id="GWILTHA"/>
<evidence type="ECO:0000259" key="2">
    <source>
        <dbReference type="Pfam" id="PF26055"/>
    </source>
</evidence>
<sequence length="722" mass="81532">MARTYSVVTRNEEVTPFGWKLCYNSSPSSRVFKILRERGCYANHATLEELELECERLSKFSYEEANNQDSQCSKESSSKTMGLLNHKNSHSLPSRGVTSTNIVATKSDQVTSRGLREPEPPSVELSKNSLIHHWHVSTKNRVCVPITEVPYADSNVCDGAAKLDFMLLGIFGEDQELCVAIEEWKLDLTTDLSLGIFAKTTKQVWVQLGKPEDLYEQTIRHVLIYVQLFSIIVADSELTVSMLFELLTSKFYSWKVKPNICDLQESLAFMKKFNLTCLFPLDKQVLSRVMMEARDFGESDADNGEKPLTFKRARNKWHTNVETPISKASFDDSVKPTLLERNHPVSSGSDEESLVLNRRVKARMDTASASDLDQHEHSSPYKKDESSRCIVSTSEADFTSIEKLAATSPSEDFGDAEVPHDTCRGEEKLKVTDAQRRIHTIMTGVYNGGYGCSWGSKHEYDIEPLSTIERLWESTSKAFHALEILERGGTLEAAKHVCPVESLANISVDKDSLQAYGVHQFLPAVNRQKEVADRINYYAHDGDTVVEICSREVDYLSLLKERLTNLGKLCNYKRYVCNKSQRMDVKEWLNEQELPTGSKLLICLSLSFDLWGNQINKILDTALELKPKLIVLIAPLGSKRFDEQSAYSLIWADVELLQSEISWPWGLLEVSSDALVEGKGDSPTMFLWSRTDWATKHKQIASRFGHLKKSVSSGFKGRIVNS</sequence>
<evidence type="ECO:0000256" key="1">
    <source>
        <dbReference type="SAM" id="MobiDB-lite"/>
    </source>
</evidence>
<dbReference type="PANTHER" id="PTHR46235:SF3">
    <property type="entry name" value="PHD FINGER-CONTAINING PROTEIN DDB_G0268158"/>
    <property type="match status" value="1"/>
</dbReference>
<proteinExistence type="predicted"/>
<name>A0A8T2VLC4_CERRI</name>